<keyword evidence="3" id="KW-0067">ATP-binding</keyword>
<dbReference type="InterPro" id="IPR050221">
    <property type="entry name" value="26S_Proteasome_ATPase"/>
</dbReference>
<sequence>MIHRFLRSDCAPERCSNVEPIIELWSLRFLVKLELHRYFVKPDGWSSDLVAQALSLPELHRPGAARLAPRMSAEEFDLDGAEPPGSADHTFDTQAALALLHARLSAIEANPLAAQPPSVVAQNIGNLQTLVGLTEVEARILTFAVLVHTDRVLDKMSDWVGELTSAGLYYALGAVLGIDEKAVRGALSPHGTLARSGLLGIDRKQRWALATKLDLISAEFADRIVSDAVDTLELLRGMITFASPPVLTLEDFSHIEQEVALMRSWIEHASLAQQRGANILIHGAPGTGKTQLARVLGRAMHLSLYDVTGENTDGDAVPGAQRLRAFRAAQAFFAERRALIVFDEAEDIFTDGTPGERSVAQAHKAWLNRALEENPVPTIWLSNSVEGIDPAFVRRFDMVLNVPVPPARVRSRIIARASNDRVPEPVLNRLSSHPALTPGVVARAATVLQHVADDWTPQRFGAALERLVNGTLEAQGHAPLALHGAAQVTGAFAPELVNVDADLAALARGIADARAARLCLYGPPGTGKTAFGTWLAQELQSPLMLRRASDMISPYVGETEQNIARVFREATRERALLLIDEADSFLRERAASQHSWEVTAVNEMLTQIEYFNGVLVMSTNLYGSLDEAALRRFDAKLRFGYLKPAQAAAFFAQRCEALGLANVQMACDRVLSRLTSLTPGDFAAVVRRHRFHPLKCALEFAEALECECASRQRASSPIGFLH</sequence>
<dbReference type="GO" id="GO:0008237">
    <property type="term" value="F:metallopeptidase activity"/>
    <property type="evidence" value="ECO:0007669"/>
    <property type="project" value="UniProtKB-KW"/>
</dbReference>
<dbReference type="Proteomes" id="UP000656319">
    <property type="component" value="Unassembled WGS sequence"/>
</dbReference>
<dbReference type="InterPro" id="IPR003593">
    <property type="entry name" value="AAA+_ATPase"/>
</dbReference>
<comment type="similarity">
    <text evidence="1">Belongs to the AAA ATPase family.</text>
</comment>
<organism evidence="5 6">
    <name type="scientific">Paraburkholderia hiiakae</name>
    <dbReference type="NCBI Taxonomy" id="1081782"/>
    <lineage>
        <taxon>Bacteria</taxon>
        <taxon>Pseudomonadati</taxon>
        <taxon>Pseudomonadota</taxon>
        <taxon>Betaproteobacteria</taxon>
        <taxon>Burkholderiales</taxon>
        <taxon>Burkholderiaceae</taxon>
        <taxon>Paraburkholderia</taxon>
    </lineage>
</organism>
<dbReference type="EMBL" id="CAJHCQ010000027">
    <property type="protein sequence ID" value="CAD6559586.1"/>
    <property type="molecule type" value="Genomic_DNA"/>
</dbReference>
<feature type="domain" description="AAA+ ATPase" evidence="4">
    <location>
        <begin position="514"/>
        <end position="643"/>
    </location>
</feature>
<dbReference type="PANTHER" id="PTHR23073">
    <property type="entry name" value="26S PROTEASOME REGULATORY SUBUNIT"/>
    <property type="match status" value="1"/>
</dbReference>
<dbReference type="Gene3D" id="3.40.50.300">
    <property type="entry name" value="P-loop containing nucleotide triphosphate hydrolases"/>
    <property type="match status" value="2"/>
</dbReference>
<dbReference type="EC" id="3.4.24.-" evidence="5"/>
<reference evidence="5 6" key="1">
    <citation type="submission" date="2020-10" db="EMBL/GenBank/DDBJ databases">
        <authorList>
            <person name="Peeters C."/>
        </authorList>
    </citation>
    <scope>NUCLEOTIDE SEQUENCE [LARGE SCALE GENOMIC DNA]</scope>
    <source>
        <strain evidence="5 6">LMG 27952</strain>
    </source>
</reference>
<keyword evidence="5" id="KW-0482">Metalloprotease</keyword>
<dbReference type="InterPro" id="IPR027417">
    <property type="entry name" value="P-loop_NTPase"/>
</dbReference>
<protein>
    <submittedName>
        <fullName evidence="5">ATP-dependent zinc metalloprotease FtsH</fullName>
        <ecNumber evidence="5">3.4.24.-</ecNumber>
    </submittedName>
</protein>
<feature type="domain" description="AAA+ ATPase" evidence="4">
    <location>
        <begin position="275"/>
        <end position="406"/>
    </location>
</feature>
<evidence type="ECO:0000256" key="2">
    <source>
        <dbReference type="ARBA" id="ARBA00022741"/>
    </source>
</evidence>
<keyword evidence="6" id="KW-1185">Reference proteome</keyword>
<evidence type="ECO:0000256" key="1">
    <source>
        <dbReference type="ARBA" id="ARBA00006914"/>
    </source>
</evidence>
<keyword evidence="5" id="KW-0645">Protease</keyword>
<proteinExistence type="inferred from homology"/>
<evidence type="ECO:0000313" key="6">
    <source>
        <dbReference type="Proteomes" id="UP000656319"/>
    </source>
</evidence>
<accession>A0ABM8P930</accession>
<dbReference type="SUPFAM" id="SSF52540">
    <property type="entry name" value="P-loop containing nucleoside triphosphate hydrolases"/>
    <property type="match status" value="2"/>
</dbReference>
<dbReference type="InterPro" id="IPR003959">
    <property type="entry name" value="ATPase_AAA_core"/>
</dbReference>
<dbReference type="SMART" id="SM00382">
    <property type="entry name" value="AAA"/>
    <property type="match status" value="2"/>
</dbReference>
<dbReference type="CDD" id="cd19481">
    <property type="entry name" value="RecA-like_protease"/>
    <property type="match status" value="1"/>
</dbReference>
<evidence type="ECO:0000256" key="3">
    <source>
        <dbReference type="ARBA" id="ARBA00022840"/>
    </source>
</evidence>
<evidence type="ECO:0000313" key="5">
    <source>
        <dbReference type="EMBL" id="CAD6559586.1"/>
    </source>
</evidence>
<evidence type="ECO:0000259" key="4">
    <source>
        <dbReference type="SMART" id="SM00382"/>
    </source>
</evidence>
<comment type="caution">
    <text evidence="5">The sequence shown here is derived from an EMBL/GenBank/DDBJ whole genome shotgun (WGS) entry which is preliminary data.</text>
</comment>
<keyword evidence="2" id="KW-0547">Nucleotide-binding</keyword>
<name>A0ABM8P930_9BURK</name>
<dbReference type="Pfam" id="PF00004">
    <property type="entry name" value="AAA"/>
    <property type="match status" value="2"/>
</dbReference>
<keyword evidence="5" id="KW-0378">Hydrolase</keyword>
<gene>
    <name evidence="5" type="primary">ftsH_2</name>
    <name evidence="5" type="ORF">LMG27952_06904</name>
</gene>